<keyword evidence="3" id="KW-1185">Reference proteome</keyword>
<dbReference type="AlphaFoldDB" id="A0A9P9EHJ8"/>
<accession>A0A9P9EHJ8</accession>
<dbReference type="Proteomes" id="UP000717696">
    <property type="component" value="Unassembled WGS sequence"/>
</dbReference>
<evidence type="ECO:0000313" key="3">
    <source>
        <dbReference type="Proteomes" id="UP000717696"/>
    </source>
</evidence>
<proteinExistence type="predicted"/>
<name>A0A9P9EHJ8_9HYPO</name>
<organism evidence="2 3">
    <name type="scientific">Dactylonectria estremocensis</name>
    <dbReference type="NCBI Taxonomy" id="1079267"/>
    <lineage>
        <taxon>Eukaryota</taxon>
        <taxon>Fungi</taxon>
        <taxon>Dikarya</taxon>
        <taxon>Ascomycota</taxon>
        <taxon>Pezizomycotina</taxon>
        <taxon>Sordariomycetes</taxon>
        <taxon>Hypocreomycetidae</taxon>
        <taxon>Hypocreales</taxon>
        <taxon>Nectriaceae</taxon>
        <taxon>Dactylonectria</taxon>
    </lineage>
</organism>
<dbReference type="OrthoDB" id="4526039at2759"/>
<feature type="signal peptide" evidence="1">
    <location>
        <begin position="1"/>
        <end position="20"/>
    </location>
</feature>
<reference evidence="2" key="1">
    <citation type="journal article" date="2021" name="Nat. Commun.">
        <title>Genetic determinants of endophytism in the Arabidopsis root mycobiome.</title>
        <authorList>
            <person name="Mesny F."/>
            <person name="Miyauchi S."/>
            <person name="Thiergart T."/>
            <person name="Pickel B."/>
            <person name="Atanasova L."/>
            <person name="Karlsson M."/>
            <person name="Huettel B."/>
            <person name="Barry K.W."/>
            <person name="Haridas S."/>
            <person name="Chen C."/>
            <person name="Bauer D."/>
            <person name="Andreopoulos W."/>
            <person name="Pangilinan J."/>
            <person name="LaButti K."/>
            <person name="Riley R."/>
            <person name="Lipzen A."/>
            <person name="Clum A."/>
            <person name="Drula E."/>
            <person name="Henrissat B."/>
            <person name="Kohler A."/>
            <person name="Grigoriev I.V."/>
            <person name="Martin F.M."/>
            <person name="Hacquard S."/>
        </authorList>
    </citation>
    <scope>NUCLEOTIDE SEQUENCE</scope>
    <source>
        <strain evidence="2">MPI-CAGE-AT-0021</strain>
    </source>
</reference>
<dbReference type="EMBL" id="JAGMUU010000016">
    <property type="protein sequence ID" value="KAH7136736.1"/>
    <property type="molecule type" value="Genomic_DNA"/>
</dbReference>
<evidence type="ECO:0000313" key="2">
    <source>
        <dbReference type="EMBL" id="KAH7136736.1"/>
    </source>
</evidence>
<protein>
    <submittedName>
        <fullName evidence="2">Uncharacterized protein</fullName>
    </submittedName>
</protein>
<keyword evidence="1" id="KW-0732">Signal</keyword>
<gene>
    <name evidence="2" type="ORF">B0J13DRAFT_80471</name>
</gene>
<evidence type="ECO:0000256" key="1">
    <source>
        <dbReference type="SAM" id="SignalP"/>
    </source>
</evidence>
<comment type="caution">
    <text evidence="2">The sequence shown here is derived from an EMBL/GenBank/DDBJ whole genome shotgun (WGS) entry which is preliminary data.</text>
</comment>
<feature type="chain" id="PRO_5040267015" evidence="1">
    <location>
        <begin position="21"/>
        <end position="291"/>
    </location>
</feature>
<sequence length="291" mass="31328">MAPTTSKAGLLLAFLQTAYGSIYLSENSTLVDKALYGDGAPYGVNSTRWPLIMADPDIEKIYPIDGYNTSMPYPGEKIDGWTVSVSVQKSIPAEGNIETSNPDGVFSLSMYRLNPPKALVQEQLSENGTYRAHNSWGLGIGFERISGVDLEILNSDDGACLKLLDGEGEHNGVIEMSGGSAFPFEVSSFATDIGWYNGSDFMSAVSNVTDAANATSVELVGNFLHRVSIYWLDWEDVVDGYVNSTVRNTTICPRSVDYTNASDVSSAVGTKPAALFSLVGLLPLALVFYLL</sequence>